<accession>A0A497ELC5</accession>
<gene>
    <name evidence="1" type="ORF">DRJ31_09305</name>
</gene>
<evidence type="ECO:0000313" key="2">
    <source>
        <dbReference type="Proteomes" id="UP000278475"/>
    </source>
</evidence>
<name>A0A497ELC5_9CREN</name>
<protein>
    <submittedName>
        <fullName evidence="1">Uncharacterized protein</fullName>
    </submittedName>
</protein>
<reference evidence="1 2" key="1">
    <citation type="submission" date="2018-06" db="EMBL/GenBank/DDBJ databases">
        <title>Extensive metabolic versatility and redundancy in microbially diverse, dynamic hydrothermal sediments.</title>
        <authorList>
            <person name="Dombrowski N."/>
            <person name="Teske A."/>
            <person name="Baker B.J."/>
        </authorList>
    </citation>
    <scope>NUCLEOTIDE SEQUENCE [LARGE SCALE GENOMIC DNA]</scope>
    <source>
        <strain evidence="1">B66_G16</strain>
    </source>
</reference>
<evidence type="ECO:0000313" key="1">
    <source>
        <dbReference type="EMBL" id="RLE47151.1"/>
    </source>
</evidence>
<dbReference type="AlphaFoldDB" id="A0A497ELC5"/>
<dbReference type="Proteomes" id="UP000278475">
    <property type="component" value="Unassembled WGS sequence"/>
</dbReference>
<sequence>MRKAIYRRHKLVLISVFDNNGSYDQIGFAAWNGNWTIIYSWTTYNAREGRVEYHHEITDISLKDDWVYLFEMYTNGNGRVTFQVEGHAVDGSWRWETVFRKTVTTGGSYFIIAPQYYNPWSHETYRDFTDYEEGVIGWAYPHINYDLMYTTIIFYNGQMMYFNDWYVFYDNAPSGVYVYYTPNHVHILNY</sequence>
<dbReference type="EMBL" id="QMQV01000149">
    <property type="protein sequence ID" value="RLE47151.1"/>
    <property type="molecule type" value="Genomic_DNA"/>
</dbReference>
<organism evidence="1 2">
    <name type="scientific">Thermoproteota archaeon</name>
    <dbReference type="NCBI Taxonomy" id="2056631"/>
    <lineage>
        <taxon>Archaea</taxon>
        <taxon>Thermoproteota</taxon>
    </lineage>
</organism>
<comment type="caution">
    <text evidence="1">The sequence shown here is derived from an EMBL/GenBank/DDBJ whole genome shotgun (WGS) entry which is preliminary data.</text>
</comment>
<proteinExistence type="predicted"/>